<keyword evidence="2" id="KW-1185">Reference proteome</keyword>
<evidence type="ECO:0000313" key="1">
    <source>
        <dbReference type="EMBL" id="KAH6931104.1"/>
    </source>
</evidence>
<dbReference type="EMBL" id="CM023485">
    <property type="protein sequence ID" value="KAH6931104.1"/>
    <property type="molecule type" value="Genomic_DNA"/>
</dbReference>
<protein>
    <submittedName>
        <fullName evidence="1">Uncharacterized protein</fullName>
    </submittedName>
</protein>
<comment type="caution">
    <text evidence="1">The sequence shown here is derived from an EMBL/GenBank/DDBJ whole genome shotgun (WGS) entry which is preliminary data.</text>
</comment>
<evidence type="ECO:0000313" key="2">
    <source>
        <dbReference type="Proteomes" id="UP000821845"/>
    </source>
</evidence>
<name>A0ACB7SEF5_HYAAI</name>
<sequence>MNGEIAALRKKVRDPALPRSSSGAFFQSLDRLTPAKETKATSGIFGSGARFTALACKYRGSGASDGTKKGKRGDVPVMKKQKEPPPHGEGSRPPGGL</sequence>
<organism evidence="1 2">
    <name type="scientific">Hyalomma asiaticum</name>
    <name type="common">Tick</name>
    <dbReference type="NCBI Taxonomy" id="266040"/>
    <lineage>
        <taxon>Eukaryota</taxon>
        <taxon>Metazoa</taxon>
        <taxon>Ecdysozoa</taxon>
        <taxon>Arthropoda</taxon>
        <taxon>Chelicerata</taxon>
        <taxon>Arachnida</taxon>
        <taxon>Acari</taxon>
        <taxon>Parasitiformes</taxon>
        <taxon>Ixodida</taxon>
        <taxon>Ixodoidea</taxon>
        <taxon>Ixodidae</taxon>
        <taxon>Hyalomminae</taxon>
        <taxon>Hyalomma</taxon>
    </lineage>
</organism>
<dbReference type="Proteomes" id="UP000821845">
    <property type="component" value="Chromosome 5"/>
</dbReference>
<reference evidence="1" key="1">
    <citation type="submission" date="2020-05" db="EMBL/GenBank/DDBJ databases">
        <title>Large-scale comparative analyses of tick genomes elucidate their genetic diversity and vector capacities.</title>
        <authorList>
            <person name="Jia N."/>
            <person name="Wang J."/>
            <person name="Shi W."/>
            <person name="Du L."/>
            <person name="Sun Y."/>
            <person name="Zhan W."/>
            <person name="Jiang J."/>
            <person name="Wang Q."/>
            <person name="Zhang B."/>
            <person name="Ji P."/>
            <person name="Sakyi L.B."/>
            <person name="Cui X."/>
            <person name="Yuan T."/>
            <person name="Jiang B."/>
            <person name="Yang W."/>
            <person name="Lam T.T.-Y."/>
            <person name="Chang Q."/>
            <person name="Ding S."/>
            <person name="Wang X."/>
            <person name="Zhu J."/>
            <person name="Ruan X."/>
            <person name="Zhao L."/>
            <person name="Wei J."/>
            <person name="Que T."/>
            <person name="Du C."/>
            <person name="Cheng J."/>
            <person name="Dai P."/>
            <person name="Han X."/>
            <person name="Huang E."/>
            <person name="Gao Y."/>
            <person name="Liu J."/>
            <person name="Shao H."/>
            <person name="Ye R."/>
            <person name="Li L."/>
            <person name="Wei W."/>
            <person name="Wang X."/>
            <person name="Wang C."/>
            <person name="Yang T."/>
            <person name="Huo Q."/>
            <person name="Li W."/>
            <person name="Guo W."/>
            <person name="Chen H."/>
            <person name="Zhou L."/>
            <person name="Ni X."/>
            <person name="Tian J."/>
            <person name="Zhou Y."/>
            <person name="Sheng Y."/>
            <person name="Liu T."/>
            <person name="Pan Y."/>
            <person name="Xia L."/>
            <person name="Li J."/>
            <person name="Zhao F."/>
            <person name="Cao W."/>
        </authorList>
    </citation>
    <scope>NUCLEOTIDE SEQUENCE</scope>
    <source>
        <strain evidence="1">Hyas-2018</strain>
    </source>
</reference>
<accession>A0ACB7SEF5</accession>
<proteinExistence type="predicted"/>
<gene>
    <name evidence="1" type="ORF">HPB50_022214</name>
</gene>